<gene>
    <name evidence="1" type="ORF">CFB84_30710</name>
</gene>
<reference evidence="1 2" key="2">
    <citation type="submission" date="2017-08" db="EMBL/GenBank/DDBJ databases">
        <title>WGS of novel Burkholderia cepaca complex species.</title>
        <authorList>
            <person name="Lipuma J."/>
            <person name="Spilker T."/>
        </authorList>
    </citation>
    <scope>NUCLEOTIDE SEQUENCE [LARGE SCALE GENOMIC DNA]</scope>
    <source>
        <strain evidence="1 2">AU17325</strain>
    </source>
</reference>
<dbReference type="AlphaFoldDB" id="A0A228I4I0"/>
<reference evidence="2" key="1">
    <citation type="submission" date="2017-06" db="EMBL/GenBank/DDBJ databases">
        <authorList>
            <person name="LiPuma J."/>
            <person name="Spilker T."/>
        </authorList>
    </citation>
    <scope>NUCLEOTIDE SEQUENCE [LARGE SCALE GENOMIC DNA]</scope>
    <source>
        <strain evidence="2">AU17325</strain>
    </source>
</reference>
<sequence>MSAELSGMVYDAPMTGNQSFIDKNEMNNCDERTLKSCRNLPLTCCLKASTGTTARAENPEHGYFLFIYLIRRLAAIGLS</sequence>
<dbReference type="OrthoDB" id="9010795at2"/>
<organism evidence="1 2">
    <name type="scientific">Burkholderia aenigmatica</name>
    <dbReference type="NCBI Taxonomy" id="2015348"/>
    <lineage>
        <taxon>Bacteria</taxon>
        <taxon>Pseudomonadati</taxon>
        <taxon>Pseudomonadota</taxon>
        <taxon>Betaproteobacteria</taxon>
        <taxon>Burkholderiales</taxon>
        <taxon>Burkholderiaceae</taxon>
        <taxon>Burkholderia</taxon>
        <taxon>Burkholderia cepacia complex</taxon>
    </lineage>
</organism>
<dbReference type="EMBL" id="NKFA01000018">
    <property type="protein sequence ID" value="OXI37065.1"/>
    <property type="molecule type" value="Genomic_DNA"/>
</dbReference>
<evidence type="ECO:0000313" key="2">
    <source>
        <dbReference type="Proteomes" id="UP000214600"/>
    </source>
</evidence>
<comment type="caution">
    <text evidence="1">The sequence shown here is derived from an EMBL/GenBank/DDBJ whole genome shotgun (WGS) entry which is preliminary data.</text>
</comment>
<proteinExistence type="predicted"/>
<evidence type="ECO:0000313" key="1">
    <source>
        <dbReference type="EMBL" id="OXI37065.1"/>
    </source>
</evidence>
<dbReference type="Proteomes" id="UP000214600">
    <property type="component" value="Unassembled WGS sequence"/>
</dbReference>
<accession>A0A228I4I0</accession>
<name>A0A228I4I0_9BURK</name>
<protein>
    <submittedName>
        <fullName evidence="1">Uncharacterized protein</fullName>
    </submittedName>
</protein>